<evidence type="ECO:0000259" key="7">
    <source>
        <dbReference type="Pfam" id="PF08281"/>
    </source>
</evidence>
<dbReference type="PANTHER" id="PTHR43133:SF62">
    <property type="entry name" value="RNA POLYMERASE SIGMA FACTOR SIGZ"/>
    <property type="match status" value="1"/>
</dbReference>
<evidence type="ECO:0000256" key="4">
    <source>
        <dbReference type="ARBA" id="ARBA00023163"/>
    </source>
</evidence>
<evidence type="ECO:0000256" key="3">
    <source>
        <dbReference type="ARBA" id="ARBA00023082"/>
    </source>
</evidence>
<proteinExistence type="inferred from homology"/>
<gene>
    <name evidence="8" type="primary">sigZ</name>
    <name evidence="8" type="ORF">OO017_06645</name>
</gene>
<accession>A0ABT3RDJ4</accession>
<evidence type="ECO:0000313" key="9">
    <source>
        <dbReference type="Proteomes" id="UP001207228"/>
    </source>
</evidence>
<sequence>MDNCCINPKTNLPEDSCAAVAPVFLAYEAQLRGFVLKRVQDKEETDEILQQLYLKLYKNCEQLQGVHNLKAWLYQITRNTVHDFFRESGRRQPLHPEAEFAEPEEMPERNRQEVEALVEPLISLLPAEYAEALRLSELEGMSQKDIAERLGISYSGAKSRVQRGREKLKQLFLECCHLELSHNGQLLGAEVKADCKALQEPQSCYEKYATGIK</sequence>
<dbReference type="Gene3D" id="1.10.10.10">
    <property type="entry name" value="Winged helix-like DNA-binding domain superfamily/Winged helix DNA-binding domain"/>
    <property type="match status" value="1"/>
</dbReference>
<keyword evidence="2" id="KW-0805">Transcription regulation</keyword>
<dbReference type="InterPro" id="IPR014304">
    <property type="entry name" value="RNA_pol_sigma-Z"/>
</dbReference>
<evidence type="ECO:0000256" key="2">
    <source>
        <dbReference type="ARBA" id="ARBA00023015"/>
    </source>
</evidence>
<organism evidence="8 9">
    <name type="scientific">Pontibacter anaerobius</name>
    <dbReference type="NCBI Taxonomy" id="2993940"/>
    <lineage>
        <taxon>Bacteria</taxon>
        <taxon>Pseudomonadati</taxon>
        <taxon>Bacteroidota</taxon>
        <taxon>Cytophagia</taxon>
        <taxon>Cytophagales</taxon>
        <taxon>Hymenobacteraceae</taxon>
        <taxon>Pontibacter</taxon>
    </lineage>
</organism>
<feature type="domain" description="RNA polymerase sigma factor 70 region 4 type 2" evidence="7">
    <location>
        <begin position="121"/>
        <end position="168"/>
    </location>
</feature>
<dbReference type="CDD" id="cd06171">
    <property type="entry name" value="Sigma70_r4"/>
    <property type="match status" value="1"/>
</dbReference>
<dbReference type="InterPro" id="IPR013325">
    <property type="entry name" value="RNA_pol_sigma_r2"/>
</dbReference>
<dbReference type="Gene3D" id="1.10.1740.10">
    <property type="match status" value="1"/>
</dbReference>
<keyword evidence="9" id="KW-1185">Reference proteome</keyword>
<evidence type="ECO:0000256" key="5">
    <source>
        <dbReference type="NCBIfam" id="TIGR02959"/>
    </source>
</evidence>
<dbReference type="Pfam" id="PF08281">
    <property type="entry name" value="Sigma70_r4_2"/>
    <property type="match status" value="1"/>
</dbReference>
<evidence type="ECO:0000256" key="1">
    <source>
        <dbReference type="ARBA" id="ARBA00010641"/>
    </source>
</evidence>
<evidence type="ECO:0000313" key="8">
    <source>
        <dbReference type="EMBL" id="MCX2739617.1"/>
    </source>
</evidence>
<protein>
    <recommendedName>
        <fullName evidence="5">RNA polymerase sigma factor SigZ</fullName>
    </recommendedName>
</protein>
<comment type="caution">
    <text evidence="8">The sequence shown here is derived from an EMBL/GenBank/DDBJ whole genome shotgun (WGS) entry which is preliminary data.</text>
</comment>
<keyword evidence="3" id="KW-0731">Sigma factor</keyword>
<dbReference type="Pfam" id="PF04542">
    <property type="entry name" value="Sigma70_r2"/>
    <property type="match status" value="1"/>
</dbReference>
<dbReference type="InterPro" id="IPR014284">
    <property type="entry name" value="RNA_pol_sigma-70_dom"/>
</dbReference>
<evidence type="ECO:0000259" key="6">
    <source>
        <dbReference type="Pfam" id="PF04542"/>
    </source>
</evidence>
<name>A0ABT3RDJ4_9BACT</name>
<comment type="similarity">
    <text evidence="1">Belongs to the sigma-70 factor family. ECF subfamily.</text>
</comment>
<dbReference type="RefSeq" id="WP_266051679.1">
    <property type="nucleotide sequence ID" value="NZ_JAPFQO010000003.1"/>
</dbReference>
<dbReference type="NCBIfam" id="TIGR02959">
    <property type="entry name" value="SigZ"/>
    <property type="match status" value="1"/>
</dbReference>
<dbReference type="InterPro" id="IPR039425">
    <property type="entry name" value="RNA_pol_sigma-70-like"/>
</dbReference>
<dbReference type="InterPro" id="IPR007627">
    <property type="entry name" value="RNA_pol_sigma70_r2"/>
</dbReference>
<dbReference type="NCBIfam" id="TIGR02937">
    <property type="entry name" value="sigma70-ECF"/>
    <property type="match status" value="1"/>
</dbReference>
<dbReference type="InterPro" id="IPR013249">
    <property type="entry name" value="RNA_pol_sigma70_r4_t2"/>
</dbReference>
<dbReference type="InterPro" id="IPR036388">
    <property type="entry name" value="WH-like_DNA-bd_sf"/>
</dbReference>
<dbReference type="PANTHER" id="PTHR43133">
    <property type="entry name" value="RNA POLYMERASE ECF-TYPE SIGMA FACTO"/>
    <property type="match status" value="1"/>
</dbReference>
<dbReference type="Proteomes" id="UP001207228">
    <property type="component" value="Unassembled WGS sequence"/>
</dbReference>
<keyword evidence="4" id="KW-0804">Transcription</keyword>
<reference evidence="8 9" key="1">
    <citation type="submission" date="2022-11" db="EMBL/GenBank/DDBJ databases">
        <title>The characterization of three novel Bacteroidetes species and genomic analysis of their roles in tidal elemental geochemical cycles.</title>
        <authorList>
            <person name="Ma K.-J."/>
        </authorList>
    </citation>
    <scope>NUCLEOTIDE SEQUENCE [LARGE SCALE GENOMIC DNA]</scope>
    <source>
        <strain evidence="8 9">M82</strain>
    </source>
</reference>
<dbReference type="SUPFAM" id="SSF88659">
    <property type="entry name" value="Sigma3 and sigma4 domains of RNA polymerase sigma factors"/>
    <property type="match status" value="1"/>
</dbReference>
<dbReference type="SUPFAM" id="SSF88946">
    <property type="entry name" value="Sigma2 domain of RNA polymerase sigma factors"/>
    <property type="match status" value="1"/>
</dbReference>
<dbReference type="InterPro" id="IPR013324">
    <property type="entry name" value="RNA_pol_sigma_r3/r4-like"/>
</dbReference>
<dbReference type="EMBL" id="JAPFQO010000003">
    <property type="protein sequence ID" value="MCX2739617.1"/>
    <property type="molecule type" value="Genomic_DNA"/>
</dbReference>
<feature type="domain" description="RNA polymerase sigma-70 region 2" evidence="6">
    <location>
        <begin position="24"/>
        <end position="90"/>
    </location>
</feature>